<dbReference type="Gene3D" id="3.40.190.10">
    <property type="entry name" value="Periplasmic binding protein-like II"/>
    <property type="match status" value="1"/>
</dbReference>
<dbReference type="PIRSF" id="PIRSF017082">
    <property type="entry name" value="YflP"/>
    <property type="match status" value="1"/>
</dbReference>
<gene>
    <name evidence="2" type="ORF">CQ14_26465</name>
</gene>
<dbReference type="PANTHER" id="PTHR42928:SF5">
    <property type="entry name" value="BLR1237 PROTEIN"/>
    <property type="match status" value="1"/>
</dbReference>
<evidence type="ECO:0000313" key="2">
    <source>
        <dbReference type="EMBL" id="KRR20842.1"/>
    </source>
</evidence>
<evidence type="ECO:0000256" key="1">
    <source>
        <dbReference type="ARBA" id="ARBA00006987"/>
    </source>
</evidence>
<dbReference type="CDD" id="cd07012">
    <property type="entry name" value="PBP2_Bug_TTT"/>
    <property type="match status" value="1"/>
</dbReference>
<dbReference type="PANTHER" id="PTHR42928">
    <property type="entry name" value="TRICARBOXYLATE-BINDING PROTEIN"/>
    <property type="match status" value="1"/>
</dbReference>
<dbReference type="InterPro" id="IPR042100">
    <property type="entry name" value="Bug_dom1"/>
</dbReference>
<dbReference type="Gene3D" id="3.40.190.150">
    <property type="entry name" value="Bordetella uptake gene, domain 1"/>
    <property type="match status" value="1"/>
</dbReference>
<comment type="caution">
    <text evidence="2">The sequence shown here is derived from an EMBL/GenBank/DDBJ whole genome shotgun (WGS) entry which is preliminary data.</text>
</comment>
<accession>A0A0R3MLT9</accession>
<reference evidence="2 3" key="1">
    <citation type="submission" date="2014-03" db="EMBL/GenBank/DDBJ databases">
        <title>Bradyrhizobium valentinum sp. nov., isolated from effective nodules of Lupinus mariae-josephae, a lupine endemic of basic-lime soils in Eastern Spain.</title>
        <authorList>
            <person name="Duran D."/>
            <person name="Rey L."/>
            <person name="Navarro A."/>
            <person name="Busquets A."/>
            <person name="Imperial J."/>
            <person name="Ruiz-Argueso T."/>
        </authorList>
    </citation>
    <scope>NUCLEOTIDE SEQUENCE [LARGE SCALE GENOMIC DNA]</scope>
    <source>
        <strain evidence="2 3">CCBAU 23086</strain>
    </source>
</reference>
<name>A0A0R3MLT9_9BRAD</name>
<dbReference type="Proteomes" id="UP000051660">
    <property type="component" value="Unassembled WGS sequence"/>
</dbReference>
<dbReference type="SUPFAM" id="SSF53850">
    <property type="entry name" value="Periplasmic binding protein-like II"/>
    <property type="match status" value="1"/>
</dbReference>
<dbReference type="AlphaFoldDB" id="A0A0R3MLT9"/>
<protein>
    <recommendedName>
        <fullName evidence="4">Tripartite-type tricarboxylate transporter, receptor component TctC</fullName>
    </recommendedName>
</protein>
<dbReference type="InterPro" id="IPR005064">
    <property type="entry name" value="BUG"/>
</dbReference>
<proteinExistence type="inferred from homology"/>
<comment type="similarity">
    <text evidence="1">Belongs to the UPF0065 (bug) family.</text>
</comment>
<dbReference type="EMBL" id="LLYB01000085">
    <property type="protein sequence ID" value="KRR20842.1"/>
    <property type="molecule type" value="Genomic_DNA"/>
</dbReference>
<dbReference type="Pfam" id="PF03401">
    <property type="entry name" value="TctC"/>
    <property type="match status" value="1"/>
</dbReference>
<evidence type="ECO:0000313" key="3">
    <source>
        <dbReference type="Proteomes" id="UP000051660"/>
    </source>
</evidence>
<organism evidence="2 3">
    <name type="scientific">Bradyrhizobium lablabi</name>
    <dbReference type="NCBI Taxonomy" id="722472"/>
    <lineage>
        <taxon>Bacteria</taxon>
        <taxon>Pseudomonadati</taxon>
        <taxon>Pseudomonadota</taxon>
        <taxon>Alphaproteobacteria</taxon>
        <taxon>Hyphomicrobiales</taxon>
        <taxon>Nitrobacteraceae</taxon>
        <taxon>Bradyrhizobium</taxon>
    </lineage>
</organism>
<dbReference type="RefSeq" id="WP_057860278.1">
    <property type="nucleotide sequence ID" value="NZ_LLYB01000085.1"/>
</dbReference>
<evidence type="ECO:0008006" key="4">
    <source>
        <dbReference type="Google" id="ProtNLM"/>
    </source>
</evidence>
<sequence length="309" mass="32923">MFAAAISASQPLLAEAWPQRTVKIIAPLPAGGATDLAARLFAEGLSRRWGQPVVVENRPGADAIAGVTTFVSANDDHTLLFSFAGPITINPLIHDKLPYDPVRDLVPIAAVIDNFFAIAVSAKAGVQSIDAFIAAARTSPERFNWAATAGLPHYIFLALQKKNGLKLTQVPYREFAPALQDLAENRIQVLVTAPSIMMPAVASGKARLLMVTNRERSPIAPEVPTAIEAGFPELTFDGVVGFFGGRDLPTALRDRIAGDVAVVGGSTEVNSRLQAAGVKVRVLPPAQFSSAIDEQRAKVREIVSTDKTR</sequence>